<dbReference type="EMBL" id="KK120696">
    <property type="protein sequence ID" value="KFM78867.1"/>
    <property type="molecule type" value="Genomic_DNA"/>
</dbReference>
<dbReference type="PANTHER" id="PTHR23023">
    <property type="entry name" value="DIMETHYLANILINE MONOOXYGENASE"/>
    <property type="match status" value="1"/>
</dbReference>
<dbReference type="GO" id="GO:0050661">
    <property type="term" value="F:NADP binding"/>
    <property type="evidence" value="ECO:0007669"/>
    <property type="project" value="InterPro"/>
</dbReference>
<dbReference type="AlphaFoldDB" id="A0A087UNC8"/>
<dbReference type="PIRSF" id="PIRSF000332">
    <property type="entry name" value="FMO"/>
    <property type="match status" value="1"/>
</dbReference>
<comment type="similarity">
    <text evidence="1">Belongs to the FMO family.</text>
</comment>
<evidence type="ECO:0000256" key="5">
    <source>
        <dbReference type="ARBA" id="ARBA00023002"/>
    </source>
</evidence>
<reference evidence="6 7" key="1">
    <citation type="submission" date="2013-11" db="EMBL/GenBank/DDBJ databases">
        <title>Genome sequencing of Stegodyphus mimosarum.</title>
        <authorList>
            <person name="Bechsgaard J."/>
        </authorList>
    </citation>
    <scope>NUCLEOTIDE SEQUENCE [LARGE SCALE GENOMIC DNA]</scope>
</reference>
<organism evidence="6 7">
    <name type="scientific">Stegodyphus mimosarum</name>
    <name type="common">African social velvet spider</name>
    <dbReference type="NCBI Taxonomy" id="407821"/>
    <lineage>
        <taxon>Eukaryota</taxon>
        <taxon>Metazoa</taxon>
        <taxon>Ecdysozoa</taxon>
        <taxon>Arthropoda</taxon>
        <taxon>Chelicerata</taxon>
        <taxon>Arachnida</taxon>
        <taxon>Araneae</taxon>
        <taxon>Araneomorphae</taxon>
        <taxon>Entelegynae</taxon>
        <taxon>Eresoidea</taxon>
        <taxon>Eresidae</taxon>
        <taxon>Stegodyphus</taxon>
    </lineage>
</organism>
<dbReference type="PRINTS" id="PR00370">
    <property type="entry name" value="FMOXYGENASE"/>
</dbReference>
<keyword evidence="3" id="KW-0274">FAD</keyword>
<evidence type="ECO:0000313" key="6">
    <source>
        <dbReference type="EMBL" id="KFM78867.1"/>
    </source>
</evidence>
<protein>
    <submittedName>
        <fullName evidence="6">Dimethylaniline monooxygenase [N-oxide-forming] 5</fullName>
    </submittedName>
</protein>
<dbReference type="OrthoDB" id="66881at2759"/>
<name>A0A087UNC8_STEMI</name>
<keyword evidence="7" id="KW-1185">Reference proteome</keyword>
<evidence type="ECO:0000256" key="2">
    <source>
        <dbReference type="ARBA" id="ARBA00022630"/>
    </source>
</evidence>
<dbReference type="InterPro" id="IPR000960">
    <property type="entry name" value="Flavin_mOase"/>
</dbReference>
<accession>A0A087UNC8</accession>
<evidence type="ECO:0000313" key="7">
    <source>
        <dbReference type="Proteomes" id="UP000054359"/>
    </source>
</evidence>
<keyword evidence="4" id="KW-0521">NADP</keyword>
<evidence type="ECO:0000256" key="1">
    <source>
        <dbReference type="ARBA" id="ARBA00009183"/>
    </source>
</evidence>
<dbReference type="GO" id="GO:0004499">
    <property type="term" value="F:N,N-dimethylaniline monooxygenase activity"/>
    <property type="evidence" value="ECO:0007669"/>
    <property type="project" value="InterPro"/>
</dbReference>
<sequence>MIAETVYMSVRTPTWIMTRHGPYGYPLDWSILKWSFAILQNYFPRSICNKVIQEIFIDPRFSHDLYNILPKHGPLDRDFALSDALPSRLMNGAIILKKNINYFTEDGIVFCEEGNTVTSVDIVVLATGYLWGFPFLDSEDLIIQDKIVHLYKCVYPPHLKHPTLGIIGFIVPMGPGFPCVEIQCRWFAHVMSGKSKLPLHKEMLEDVYRQYKDNLKRYGDNSRVSVHIDILPYLEGLASKIGAKPNLFKLLFTDPKLYMACVFGVFLPYRFRLVGPHKWKGAREAILTADKRMRAALQGRRAFDDKYRNNFSQRIIIPCVLVLAWYLWKNNLIPPKFLDFLTRLLVSIYTKALQFSKAEIVILKRFLDNKIVTKNFRASKEYNG</sequence>
<keyword evidence="2" id="KW-0285">Flavoprotein</keyword>
<dbReference type="Gene3D" id="3.50.50.60">
    <property type="entry name" value="FAD/NAD(P)-binding domain"/>
    <property type="match status" value="1"/>
</dbReference>
<dbReference type="InterPro" id="IPR036188">
    <property type="entry name" value="FAD/NAD-bd_sf"/>
</dbReference>
<evidence type="ECO:0000256" key="4">
    <source>
        <dbReference type="ARBA" id="ARBA00022857"/>
    </source>
</evidence>
<dbReference type="InterPro" id="IPR020946">
    <property type="entry name" value="Flavin_mOase-like"/>
</dbReference>
<keyword evidence="6" id="KW-0503">Monooxygenase</keyword>
<keyword evidence="5" id="KW-0560">Oxidoreductase</keyword>
<proteinExistence type="inferred from homology"/>
<gene>
    <name evidence="6" type="ORF">X975_04798</name>
</gene>
<feature type="non-terminal residue" evidence="6">
    <location>
        <position position="384"/>
    </location>
</feature>
<dbReference type="SUPFAM" id="SSF51905">
    <property type="entry name" value="FAD/NAD(P)-binding domain"/>
    <property type="match status" value="1"/>
</dbReference>
<dbReference type="GO" id="GO:0050660">
    <property type="term" value="F:flavin adenine dinucleotide binding"/>
    <property type="evidence" value="ECO:0007669"/>
    <property type="project" value="InterPro"/>
</dbReference>
<evidence type="ECO:0000256" key="3">
    <source>
        <dbReference type="ARBA" id="ARBA00022827"/>
    </source>
</evidence>
<dbReference type="Pfam" id="PF00743">
    <property type="entry name" value="FMO-like"/>
    <property type="match status" value="1"/>
</dbReference>
<dbReference type="STRING" id="407821.A0A087UNC8"/>
<dbReference type="InterPro" id="IPR050346">
    <property type="entry name" value="FMO-like"/>
</dbReference>
<dbReference type="Proteomes" id="UP000054359">
    <property type="component" value="Unassembled WGS sequence"/>
</dbReference>